<feature type="transmembrane region" description="Helical" evidence="1">
    <location>
        <begin position="324"/>
        <end position="344"/>
    </location>
</feature>
<feature type="transmembrane region" description="Helical" evidence="1">
    <location>
        <begin position="73"/>
        <end position="90"/>
    </location>
</feature>
<reference evidence="2 3" key="1">
    <citation type="submission" date="2020-07" db="EMBL/GenBank/DDBJ databases">
        <title>Halosimplex litoreum sp. nov. and Halosimplex rubrum sp. nov., isolated from different salt environments.</title>
        <authorList>
            <person name="Cui H."/>
        </authorList>
    </citation>
    <scope>NUCLEOTIDE SEQUENCE [LARGE SCALE GENOMIC DNA]</scope>
    <source>
        <strain evidence="2 3">R2</strain>
    </source>
</reference>
<feature type="transmembrane region" description="Helical" evidence="1">
    <location>
        <begin position="415"/>
        <end position="437"/>
    </location>
</feature>
<organism evidence="2 3">
    <name type="scientific">Halosimplex pelagicum</name>
    <dbReference type="NCBI Taxonomy" id="869886"/>
    <lineage>
        <taxon>Archaea</taxon>
        <taxon>Methanobacteriati</taxon>
        <taxon>Methanobacteriota</taxon>
        <taxon>Stenosarchaea group</taxon>
        <taxon>Halobacteria</taxon>
        <taxon>Halobacteriales</taxon>
        <taxon>Haloarculaceae</taxon>
        <taxon>Halosimplex</taxon>
    </lineage>
</organism>
<evidence type="ECO:0000256" key="1">
    <source>
        <dbReference type="SAM" id="Phobius"/>
    </source>
</evidence>
<dbReference type="AlphaFoldDB" id="A0A7D5PEB9"/>
<dbReference type="EMBL" id="CP058909">
    <property type="protein sequence ID" value="QLH81339.1"/>
    <property type="molecule type" value="Genomic_DNA"/>
</dbReference>
<sequence length="609" mass="65922">MPKLFQVLHILVTILVFIVGCVAVAFGFSLDISYISYGGVSIIVSAVLYTIYKMDSVVTFPVVGEREKRATDILMLLLISVLAWISQSSPGVPTEFYTLFAFVHLIFILRILFAPSKLVLGQIILFAVTLQQALWNSAPVVGKDPRLHVGLTEFVANTGRIFTDPSIYYRDFPVAHVLGGLLGSLLDIPPRQAFFVAISIPATLGIVAVAATTNRLVTEHSMRASLFSALFLATLPDLVLRISYPIAQTLELAMIAPIILIIASPRRKRGTIIIFVLLGVLTFTHNVSLLILAFILGSLILFHILSKHIPNDWKAIEPSHGPPIVAFLITVISMVVYWDLIGYLRFQVMRALWTLFGMRGASEETASASFGGALFSLQDPVVQLAFGLFFIAAIAGFAGLWVLDQFLDNEVTDVAGVWAPASVLLVGFLGVSITVGGIGRATRLTAAIMLVFAPIAGITLSQLGRRRIGAGAVCLLLISPTALAVYAAENNDRNRLTPPTNRAVDDYPNHLSSSELSALKFAIDDGSKLRAVGYTAGYISSSSLTEHRKIISETANQDNLNMSWLSDCGGLTLYRANHKHFLGVEKPPSVNVIYDSGGGLLLRCPKISG</sequence>
<dbReference type="RefSeq" id="WP_179921235.1">
    <property type="nucleotide sequence ID" value="NZ_CP058909.1"/>
</dbReference>
<feature type="transmembrane region" description="Helical" evidence="1">
    <location>
        <begin position="275"/>
        <end position="304"/>
    </location>
</feature>
<feature type="transmembrane region" description="Helical" evidence="1">
    <location>
        <begin position="96"/>
        <end position="113"/>
    </location>
</feature>
<protein>
    <submittedName>
        <fullName evidence="2">Uncharacterized protein</fullName>
    </submittedName>
</protein>
<feature type="transmembrane region" description="Helical" evidence="1">
    <location>
        <begin position="7"/>
        <end position="28"/>
    </location>
</feature>
<feature type="transmembrane region" description="Helical" evidence="1">
    <location>
        <begin position="34"/>
        <end position="52"/>
    </location>
</feature>
<feature type="transmembrane region" description="Helical" evidence="1">
    <location>
        <begin position="246"/>
        <end position="263"/>
    </location>
</feature>
<dbReference type="OrthoDB" id="385847at2157"/>
<dbReference type="Proteomes" id="UP000509346">
    <property type="component" value="Chromosome"/>
</dbReference>
<dbReference type="PROSITE" id="PS51257">
    <property type="entry name" value="PROKAR_LIPOPROTEIN"/>
    <property type="match status" value="1"/>
</dbReference>
<keyword evidence="1" id="KW-1133">Transmembrane helix</keyword>
<feature type="transmembrane region" description="Helical" evidence="1">
    <location>
        <begin position="468"/>
        <end position="488"/>
    </location>
</feature>
<keyword evidence="1" id="KW-0812">Transmembrane</keyword>
<dbReference type="KEGG" id="hpel:HZS54_06730"/>
<feature type="transmembrane region" description="Helical" evidence="1">
    <location>
        <begin position="444"/>
        <end position="462"/>
    </location>
</feature>
<name>A0A7D5PEB9_9EURY</name>
<evidence type="ECO:0000313" key="2">
    <source>
        <dbReference type="EMBL" id="QLH81339.1"/>
    </source>
</evidence>
<accession>A0A7D5PEB9</accession>
<dbReference type="GeneID" id="56082269"/>
<keyword evidence="3" id="KW-1185">Reference proteome</keyword>
<feature type="transmembrane region" description="Helical" evidence="1">
    <location>
        <begin position="193"/>
        <end position="212"/>
    </location>
</feature>
<feature type="transmembrane region" description="Helical" evidence="1">
    <location>
        <begin position="118"/>
        <end position="135"/>
    </location>
</feature>
<feature type="transmembrane region" description="Helical" evidence="1">
    <location>
        <begin position="384"/>
        <end position="403"/>
    </location>
</feature>
<evidence type="ECO:0000313" key="3">
    <source>
        <dbReference type="Proteomes" id="UP000509346"/>
    </source>
</evidence>
<keyword evidence="1" id="KW-0472">Membrane</keyword>
<gene>
    <name evidence="2" type="ORF">HZS54_06730</name>
</gene>
<proteinExistence type="predicted"/>